<comment type="caution">
    <text evidence="1">The sequence shown here is derived from an EMBL/GenBank/DDBJ whole genome shotgun (WGS) entry which is preliminary data.</text>
</comment>
<reference evidence="1" key="1">
    <citation type="submission" date="2017-10" db="EMBL/GenBank/DDBJ databases">
        <title>Genome sequence of cellulolytic Lachnospiraceae bacterium XHS1971 isolated from hotspring sediment.</title>
        <authorList>
            <person name="Vasudevan G."/>
            <person name="Joshi A.J."/>
            <person name="Hivarkar S."/>
            <person name="Lanjekar V.B."/>
            <person name="Dhakephalkar P.K."/>
            <person name="Dagar S."/>
        </authorList>
    </citation>
    <scope>NUCLEOTIDE SEQUENCE</scope>
    <source>
        <strain evidence="1">XHS1971</strain>
    </source>
</reference>
<gene>
    <name evidence="1" type="ORF">CS063_14755</name>
</gene>
<protein>
    <submittedName>
        <fullName evidence="1">Uncharacterized protein</fullName>
    </submittedName>
</protein>
<evidence type="ECO:0000313" key="1">
    <source>
        <dbReference type="EMBL" id="PHV69620.1"/>
    </source>
</evidence>
<dbReference type="Proteomes" id="UP000224460">
    <property type="component" value="Unassembled WGS sequence"/>
</dbReference>
<accession>A0AC61D9T3</accession>
<organism evidence="1 2">
    <name type="scientific">Sporanaerobium hydrogeniformans</name>
    <dbReference type="NCBI Taxonomy" id="3072179"/>
    <lineage>
        <taxon>Bacteria</taxon>
        <taxon>Bacillati</taxon>
        <taxon>Bacillota</taxon>
        <taxon>Clostridia</taxon>
        <taxon>Lachnospirales</taxon>
        <taxon>Lachnospiraceae</taxon>
        <taxon>Sporanaerobium</taxon>
    </lineage>
</organism>
<keyword evidence="2" id="KW-1185">Reference proteome</keyword>
<dbReference type="EMBL" id="PEDL01000022">
    <property type="protein sequence ID" value="PHV69620.1"/>
    <property type="molecule type" value="Genomic_DNA"/>
</dbReference>
<proteinExistence type="predicted"/>
<name>A0AC61D9T3_9FIRM</name>
<sequence>MNNWRKRTIAFILSMAMTMVCFPANGIVANSLQNEVPSLAYRYSFEDVVGQEVKNDISGGSSAQLGDSATVVRDDEKGSLVLNLPGGPATTGSWLTLPNDLFSQVSGEDGFAISMEVKPSAVNGHSFSRIFSASPNVLGGTERGQNGGWDWLDPEFAILRGGSGGGSGWDYNLRMFSGTQSDGKAQYGVDTYFTKGLETDTWQRLIVTMKEDDYAVYLNGRKVGDLDSSIKKRFNETDITEALKRFFEPSYIDKLIHCAIGQSLYTSDENFAGQVDEFRFYNSFLGEVDIAKIEGPGNPTELIQLINTAKAIEKGNYTTSSYNYLQVSIVKMEDFLTIKPCEGQLEEAVEKLQVAIDGLKEKTLTNNGIAFEYNFEAIEDNKVVNSITNIADATLGVTAQIVDDEEKGSKVLNLMGGDANSGSWLTLPDTLFSNIEAEEGLTIAMEVNPAEINNTQYTRLFCTSSYPLGGNYNGHNGNWVDPEFAITRGGGDYNIRLLSGRNGAGIAKDGLDIKFEKEMVANEWQTIIITMKGDTFAAYIDGSEIAGLDSPVVKRLSATTVSEGLSEFFKQENLNSLVYNSLGQGLYTSDKNFTGKIDNFRFFNKFLTREEVMDLVGEEYNTSLISFTIDGEIITMPEGTTHYKHPVSSLEEVETPKDIILGNSNAIYEIEKVDSFTYCIKVTSPNGKSTTNYYIDFADSTMGPLAIFDMSKPTGPIQYGATGFLYGMSEPNIPTVDLLGQLKPQVMVQKAPDGLQHPSGDGTRTADTILEANPNIDHIEIYVQDTYYQWPYEYKGLEDYKSVVRSVLEKAKQDKNKDKYVYVLFNEPDKFGLGVKWEQEMVNFAKLGKKSMT</sequence>
<evidence type="ECO:0000313" key="2">
    <source>
        <dbReference type="Proteomes" id="UP000224460"/>
    </source>
</evidence>